<reference evidence="1 2" key="1">
    <citation type="journal article" date="2023" name="Life. Sci Alliance">
        <title>Evolutionary insights into 3D genome organization and epigenetic landscape of Vigna mungo.</title>
        <authorList>
            <person name="Junaid A."/>
            <person name="Singh B."/>
            <person name="Bhatia S."/>
        </authorList>
    </citation>
    <scope>NUCLEOTIDE SEQUENCE [LARGE SCALE GENOMIC DNA]</scope>
    <source>
        <strain evidence="1">Urdbean</strain>
    </source>
</reference>
<dbReference type="AlphaFoldDB" id="A0AAQ3NUN0"/>
<evidence type="ECO:0000313" key="2">
    <source>
        <dbReference type="Proteomes" id="UP001374535"/>
    </source>
</evidence>
<organism evidence="1 2">
    <name type="scientific">Vigna mungo</name>
    <name type="common">Black gram</name>
    <name type="synonym">Phaseolus mungo</name>
    <dbReference type="NCBI Taxonomy" id="3915"/>
    <lineage>
        <taxon>Eukaryota</taxon>
        <taxon>Viridiplantae</taxon>
        <taxon>Streptophyta</taxon>
        <taxon>Embryophyta</taxon>
        <taxon>Tracheophyta</taxon>
        <taxon>Spermatophyta</taxon>
        <taxon>Magnoliopsida</taxon>
        <taxon>eudicotyledons</taxon>
        <taxon>Gunneridae</taxon>
        <taxon>Pentapetalae</taxon>
        <taxon>rosids</taxon>
        <taxon>fabids</taxon>
        <taxon>Fabales</taxon>
        <taxon>Fabaceae</taxon>
        <taxon>Papilionoideae</taxon>
        <taxon>50 kb inversion clade</taxon>
        <taxon>NPAAA clade</taxon>
        <taxon>indigoferoid/millettioid clade</taxon>
        <taxon>Phaseoleae</taxon>
        <taxon>Vigna</taxon>
    </lineage>
</organism>
<name>A0AAQ3NUN0_VIGMU</name>
<dbReference type="Proteomes" id="UP001374535">
    <property type="component" value="Chromosome 4"/>
</dbReference>
<proteinExistence type="predicted"/>
<gene>
    <name evidence="1" type="ORF">V8G54_012902</name>
</gene>
<dbReference type="EMBL" id="CP144697">
    <property type="protein sequence ID" value="WVZ15336.1"/>
    <property type="molecule type" value="Genomic_DNA"/>
</dbReference>
<protein>
    <submittedName>
        <fullName evidence="1">Uncharacterized protein</fullName>
    </submittedName>
</protein>
<evidence type="ECO:0000313" key="1">
    <source>
        <dbReference type="EMBL" id="WVZ15336.1"/>
    </source>
</evidence>
<accession>A0AAQ3NUN0</accession>
<sequence>MIMHPHLENLSCNSNTFTKPFNLIIHLSPLQLPPQLLCKRQHLLLLLRTELSPEPLPAAPLSHLHSSNVSSGVFHHIPAPSTLQTFHRTGTRHFAMEVAVTTASCTLEGGRGDVDIESELSATISSVTTETRCMVAETLSIHRV</sequence>
<keyword evidence="2" id="KW-1185">Reference proteome</keyword>